<dbReference type="InterPro" id="IPR040338">
    <property type="entry name" value="At1g67623-like"/>
</dbReference>
<dbReference type="InterPro" id="IPR036047">
    <property type="entry name" value="F-box-like_dom_sf"/>
</dbReference>
<dbReference type="AlphaFoldDB" id="A0A445ARE0"/>
<dbReference type="Pfam" id="PF23310">
    <property type="entry name" value="TPR_27"/>
    <property type="match status" value="2"/>
</dbReference>
<keyword evidence="3" id="KW-1185">Reference proteome</keyword>
<evidence type="ECO:0000259" key="1">
    <source>
        <dbReference type="Pfam" id="PF23310"/>
    </source>
</evidence>
<dbReference type="EMBL" id="SDMP01000011">
    <property type="protein sequence ID" value="RYR28954.1"/>
    <property type="molecule type" value="Genomic_DNA"/>
</dbReference>
<dbReference type="OrthoDB" id="1926629at2759"/>
<dbReference type="SUPFAM" id="SSF81383">
    <property type="entry name" value="F-box domain"/>
    <property type="match status" value="1"/>
</dbReference>
<dbReference type="PANTHER" id="PTHR33784:SF10">
    <property type="entry name" value="F-BOX PROTEIN"/>
    <property type="match status" value="1"/>
</dbReference>
<name>A0A445ARE0_ARAHY</name>
<gene>
    <name evidence="2" type="ORF">Ahy_B01g053183</name>
</gene>
<dbReference type="PANTHER" id="PTHR33784">
    <property type="entry name" value="OS05G0482100 PROTEIN"/>
    <property type="match status" value="1"/>
</dbReference>
<dbReference type="Proteomes" id="UP000289738">
    <property type="component" value="Chromosome B01"/>
</dbReference>
<feature type="domain" description="At2g35280-like TPR" evidence="1">
    <location>
        <begin position="102"/>
        <end position="141"/>
    </location>
</feature>
<dbReference type="InterPro" id="IPR057136">
    <property type="entry name" value="At2g35280_TPR_dom"/>
</dbReference>
<organism evidence="2 3">
    <name type="scientific">Arachis hypogaea</name>
    <name type="common">Peanut</name>
    <dbReference type="NCBI Taxonomy" id="3818"/>
    <lineage>
        <taxon>Eukaryota</taxon>
        <taxon>Viridiplantae</taxon>
        <taxon>Streptophyta</taxon>
        <taxon>Embryophyta</taxon>
        <taxon>Tracheophyta</taxon>
        <taxon>Spermatophyta</taxon>
        <taxon>Magnoliopsida</taxon>
        <taxon>eudicotyledons</taxon>
        <taxon>Gunneridae</taxon>
        <taxon>Pentapetalae</taxon>
        <taxon>rosids</taxon>
        <taxon>fabids</taxon>
        <taxon>Fabales</taxon>
        <taxon>Fabaceae</taxon>
        <taxon>Papilionoideae</taxon>
        <taxon>50 kb inversion clade</taxon>
        <taxon>dalbergioids sensu lato</taxon>
        <taxon>Dalbergieae</taxon>
        <taxon>Pterocarpus clade</taxon>
        <taxon>Arachis</taxon>
    </lineage>
</organism>
<sequence>MTIDRFSNIAFLPNDIWVAIIIQVASNSIRDVCSLRMTCKAARDAGEADIIHRSVFIPPPHATPWWWCLNPEARRFLDRCMAAGNPELLFREALRELFIRCHVAAKYALSMTLLLRRDDNNRKQKGLELYRELDAVGSLADYNAMRFSILTIS</sequence>
<proteinExistence type="predicted"/>
<comment type="caution">
    <text evidence="2">The sequence shown here is derived from an EMBL/GenBank/DDBJ whole genome shotgun (WGS) entry which is preliminary data.</text>
</comment>
<feature type="domain" description="At2g35280-like TPR" evidence="1">
    <location>
        <begin position="62"/>
        <end position="100"/>
    </location>
</feature>
<protein>
    <recommendedName>
        <fullName evidence="1">At2g35280-like TPR domain-containing protein</fullName>
    </recommendedName>
</protein>
<reference evidence="2 3" key="1">
    <citation type="submission" date="2019-01" db="EMBL/GenBank/DDBJ databases">
        <title>Sequencing of cultivated peanut Arachis hypogaea provides insights into genome evolution and oil improvement.</title>
        <authorList>
            <person name="Chen X."/>
        </authorList>
    </citation>
    <scope>NUCLEOTIDE SEQUENCE [LARGE SCALE GENOMIC DNA]</scope>
    <source>
        <strain evidence="3">cv. Fuhuasheng</strain>
        <tissue evidence="2">Leaves</tissue>
    </source>
</reference>
<evidence type="ECO:0000313" key="2">
    <source>
        <dbReference type="EMBL" id="RYR28954.1"/>
    </source>
</evidence>
<accession>A0A445ARE0</accession>
<evidence type="ECO:0000313" key="3">
    <source>
        <dbReference type="Proteomes" id="UP000289738"/>
    </source>
</evidence>